<proteinExistence type="predicted"/>
<feature type="transmembrane region" description="Helical" evidence="1">
    <location>
        <begin position="12"/>
        <end position="31"/>
    </location>
</feature>
<keyword evidence="1" id="KW-1133">Transmembrane helix</keyword>
<feature type="transmembrane region" description="Helical" evidence="1">
    <location>
        <begin position="188"/>
        <end position="215"/>
    </location>
</feature>
<dbReference type="AlphaFoldDB" id="A0A0K6FZX8"/>
<name>A0A0K6FZX8_9AGAM</name>
<keyword evidence="1" id="KW-0472">Membrane</keyword>
<protein>
    <submittedName>
        <fullName evidence="2">Uncharacterized protein</fullName>
    </submittedName>
</protein>
<organism evidence="2 3">
    <name type="scientific">Rhizoctonia solani</name>
    <dbReference type="NCBI Taxonomy" id="456999"/>
    <lineage>
        <taxon>Eukaryota</taxon>
        <taxon>Fungi</taxon>
        <taxon>Dikarya</taxon>
        <taxon>Basidiomycota</taxon>
        <taxon>Agaricomycotina</taxon>
        <taxon>Agaricomycetes</taxon>
        <taxon>Cantharellales</taxon>
        <taxon>Ceratobasidiaceae</taxon>
        <taxon>Rhizoctonia</taxon>
    </lineage>
</organism>
<dbReference type="Proteomes" id="UP000044841">
    <property type="component" value="Unassembled WGS sequence"/>
</dbReference>
<accession>A0A0K6FZX8</accession>
<keyword evidence="1" id="KW-0812">Transmembrane</keyword>
<evidence type="ECO:0000313" key="3">
    <source>
        <dbReference type="Proteomes" id="UP000044841"/>
    </source>
</evidence>
<feature type="transmembrane region" description="Helical" evidence="1">
    <location>
        <begin position="246"/>
        <end position="269"/>
    </location>
</feature>
<dbReference type="EMBL" id="CYGV01001256">
    <property type="protein sequence ID" value="CUA71679.1"/>
    <property type="molecule type" value="Genomic_DNA"/>
</dbReference>
<feature type="transmembrane region" description="Helical" evidence="1">
    <location>
        <begin position="146"/>
        <end position="167"/>
    </location>
</feature>
<reference evidence="2 3" key="1">
    <citation type="submission" date="2015-07" db="EMBL/GenBank/DDBJ databases">
        <authorList>
            <person name="Noorani M."/>
        </authorList>
    </citation>
    <scope>NUCLEOTIDE SEQUENCE [LARGE SCALE GENOMIC DNA]</scope>
    <source>
        <strain evidence="2">BBA 69670</strain>
    </source>
</reference>
<sequence length="275" mass="29530">MITGISKLITLHLAPVLSLVSLILIYIAYFAPVTSLHTEVSLVSLTPAITLVALNARSHSTDEQDLRVLFNGRVVPRGIIAERALASRASRPVDGPSVFMGLLGSCGRTSNSAPTHCTSESITPTYDLSVLPENHPRFLSNPTTTAPQFLLVSLIFLTIFLILHLLFSLPERLPTTPAGIVKIAKHSLAIRLSAWLGVLGLTMGLCTVIALRIWMGKAVEDFNQDIIDMGKGAPKLVANIENGFTMMWIAFAFAAPSIICALFQVQFAAAANGKA</sequence>
<evidence type="ECO:0000313" key="2">
    <source>
        <dbReference type="EMBL" id="CUA71679.1"/>
    </source>
</evidence>
<gene>
    <name evidence="2" type="ORF">RSOLAG22IIIB_04725</name>
</gene>
<keyword evidence="3" id="KW-1185">Reference proteome</keyword>
<evidence type="ECO:0000256" key="1">
    <source>
        <dbReference type="SAM" id="Phobius"/>
    </source>
</evidence>